<keyword evidence="3 6" id="KW-0645">Protease</keyword>
<evidence type="ECO:0000313" key="7">
    <source>
        <dbReference type="EMBL" id="PWN38403.1"/>
    </source>
</evidence>
<dbReference type="InParanoid" id="A0A316VPQ8"/>
<evidence type="ECO:0000313" key="8">
    <source>
        <dbReference type="Proteomes" id="UP000245771"/>
    </source>
</evidence>
<keyword evidence="5" id="KW-0325">Glycoprotein</keyword>
<feature type="chain" id="PRO_5016194502" description="Carboxypeptidase" evidence="6">
    <location>
        <begin position="22"/>
        <end position="487"/>
    </location>
</feature>
<name>A0A316VPQ8_9BASI</name>
<feature type="signal peptide" evidence="6">
    <location>
        <begin position="1"/>
        <end position="21"/>
    </location>
</feature>
<dbReference type="InterPro" id="IPR018202">
    <property type="entry name" value="Ser_caboxypep_ser_AS"/>
</dbReference>
<dbReference type="GeneID" id="37020261"/>
<dbReference type="PANTHER" id="PTHR11802:SF479">
    <property type="entry name" value="CARBOXYPEPTIDASE"/>
    <property type="match status" value="1"/>
</dbReference>
<dbReference type="OrthoDB" id="443318at2759"/>
<dbReference type="Pfam" id="PF00450">
    <property type="entry name" value="Peptidase_S10"/>
    <property type="match status" value="1"/>
</dbReference>
<organism evidence="7 8">
    <name type="scientific">Meira miltonrushii</name>
    <dbReference type="NCBI Taxonomy" id="1280837"/>
    <lineage>
        <taxon>Eukaryota</taxon>
        <taxon>Fungi</taxon>
        <taxon>Dikarya</taxon>
        <taxon>Basidiomycota</taxon>
        <taxon>Ustilaginomycotina</taxon>
        <taxon>Exobasidiomycetes</taxon>
        <taxon>Exobasidiales</taxon>
        <taxon>Brachybasidiaceae</taxon>
        <taxon>Meira</taxon>
    </lineage>
</organism>
<dbReference type="InterPro" id="IPR029058">
    <property type="entry name" value="AB_hydrolase_fold"/>
</dbReference>
<dbReference type="EMBL" id="KZ819602">
    <property type="protein sequence ID" value="PWN38403.1"/>
    <property type="molecule type" value="Genomic_DNA"/>
</dbReference>
<dbReference type="PRINTS" id="PR00724">
    <property type="entry name" value="CRBOXYPTASEC"/>
</dbReference>
<dbReference type="InterPro" id="IPR001563">
    <property type="entry name" value="Peptidase_S10"/>
</dbReference>
<keyword evidence="6" id="KW-0732">Signal</keyword>
<evidence type="ECO:0000256" key="3">
    <source>
        <dbReference type="ARBA" id="ARBA00022670"/>
    </source>
</evidence>
<dbReference type="GO" id="GO:0004185">
    <property type="term" value="F:serine-type carboxypeptidase activity"/>
    <property type="evidence" value="ECO:0007669"/>
    <property type="project" value="UniProtKB-UniRule"/>
</dbReference>
<dbReference type="AlphaFoldDB" id="A0A316VPQ8"/>
<dbReference type="RefSeq" id="XP_025358705.1">
    <property type="nucleotide sequence ID" value="XM_025498480.1"/>
</dbReference>
<evidence type="ECO:0000256" key="2">
    <source>
        <dbReference type="ARBA" id="ARBA00022645"/>
    </source>
</evidence>
<protein>
    <recommendedName>
        <fullName evidence="6">Carboxypeptidase</fullName>
        <ecNumber evidence="6">3.4.16.-</ecNumber>
    </recommendedName>
</protein>
<gene>
    <name evidence="7" type="ORF">FA14DRAFT_159987</name>
</gene>
<evidence type="ECO:0000256" key="1">
    <source>
        <dbReference type="ARBA" id="ARBA00009431"/>
    </source>
</evidence>
<keyword evidence="8" id="KW-1185">Reference proteome</keyword>
<comment type="similarity">
    <text evidence="1 6">Belongs to the peptidase S10 family.</text>
</comment>
<dbReference type="Gene3D" id="3.40.50.1820">
    <property type="entry name" value="alpha/beta hydrolase"/>
    <property type="match status" value="1"/>
</dbReference>
<dbReference type="PANTHER" id="PTHR11802">
    <property type="entry name" value="SERINE PROTEASE FAMILY S10 SERINE CARBOXYPEPTIDASE"/>
    <property type="match status" value="1"/>
</dbReference>
<evidence type="ECO:0000256" key="4">
    <source>
        <dbReference type="ARBA" id="ARBA00022801"/>
    </source>
</evidence>
<proteinExistence type="inferred from homology"/>
<dbReference type="PROSITE" id="PS00131">
    <property type="entry name" value="CARBOXYPEPT_SER_SER"/>
    <property type="match status" value="1"/>
</dbReference>
<evidence type="ECO:0000256" key="5">
    <source>
        <dbReference type="ARBA" id="ARBA00023180"/>
    </source>
</evidence>
<dbReference type="GO" id="GO:0006508">
    <property type="term" value="P:proteolysis"/>
    <property type="evidence" value="ECO:0007669"/>
    <property type="project" value="UniProtKB-KW"/>
</dbReference>
<dbReference type="SUPFAM" id="SSF53474">
    <property type="entry name" value="alpha/beta-Hydrolases"/>
    <property type="match status" value="1"/>
</dbReference>
<dbReference type="Proteomes" id="UP000245771">
    <property type="component" value="Unassembled WGS sequence"/>
</dbReference>
<sequence>MRFSLGSALIGLVALSSVVSAEPIPSKPKSHKPAKTPKDFFVDGKHIPGVPFAVSDSYAGLLPISAKKNESREFFFWWYPAEGDVGKDDLTIWLNGGPGCSSLEGLLQENGPWLLPFNSTKVVKNPYSWTKLSNVLWIEQPVGVGLGKGTPDITNENGVADQFYGFLVEFFKTFPELKHKKLYITGESYAGKYIPYISGNLLKKSAAEKKETGINFQGMAINDPSFASDLVLEQIPAVEFAIAYQKVLGLNDSTITNLKQMAQQNGLENFVSKNLLYPPKGPIKLPSQLSPDYDAFDYLINAATDANPCFNIYQIEYKCPGVTDPLGYPPQDSNPSATNFINNITGFKSYVHADPKQTWLECVNDVFVGGTDTSPAPADTSLLRNVIEQSPSKRTLIQHGELDAVLIANGSALAIQNTTWNGKQGLQHPLTKLIVNGKQAGHIQSERGLTFARIDHSGHMVPQDQPKTAFKLQKYVLGQISYKDLLH</sequence>
<keyword evidence="2 6" id="KW-0121">Carboxypeptidase</keyword>
<keyword evidence="4 6" id="KW-0378">Hydrolase</keyword>
<reference evidence="7 8" key="1">
    <citation type="journal article" date="2018" name="Mol. Biol. Evol.">
        <title>Broad Genomic Sampling Reveals a Smut Pathogenic Ancestry of the Fungal Clade Ustilaginomycotina.</title>
        <authorList>
            <person name="Kijpornyongpan T."/>
            <person name="Mondo S.J."/>
            <person name="Barry K."/>
            <person name="Sandor L."/>
            <person name="Lee J."/>
            <person name="Lipzen A."/>
            <person name="Pangilinan J."/>
            <person name="LaButti K."/>
            <person name="Hainaut M."/>
            <person name="Henrissat B."/>
            <person name="Grigoriev I.V."/>
            <person name="Spatafora J.W."/>
            <person name="Aime M.C."/>
        </authorList>
    </citation>
    <scope>NUCLEOTIDE SEQUENCE [LARGE SCALE GENOMIC DNA]</scope>
    <source>
        <strain evidence="7 8">MCA 3882</strain>
    </source>
</reference>
<accession>A0A316VPQ8</accession>
<dbReference type="EC" id="3.4.16.-" evidence="6"/>
<evidence type="ECO:0000256" key="6">
    <source>
        <dbReference type="RuleBase" id="RU361156"/>
    </source>
</evidence>
<dbReference type="STRING" id="1280837.A0A316VPQ8"/>